<feature type="region of interest" description="Disordered" evidence="7">
    <location>
        <begin position="1"/>
        <end position="23"/>
    </location>
</feature>
<dbReference type="PROSITE" id="PS50879">
    <property type="entry name" value="RNASE_H_1"/>
    <property type="match status" value="1"/>
</dbReference>
<evidence type="ECO:0000259" key="8">
    <source>
        <dbReference type="PROSITE" id="PS50879"/>
    </source>
</evidence>
<dbReference type="OrthoDB" id="8947436at2759"/>
<keyword evidence="6" id="KW-0695">RNA-directed DNA polymerase</keyword>
<dbReference type="PANTHER" id="PTHR41694">
    <property type="entry name" value="ENDOGENOUS RETROVIRUS GROUP K MEMBER POL PROTEIN"/>
    <property type="match status" value="1"/>
</dbReference>
<dbReference type="GO" id="GO:0004523">
    <property type="term" value="F:RNA-DNA hybrid ribonuclease activity"/>
    <property type="evidence" value="ECO:0007669"/>
    <property type="project" value="InterPro"/>
</dbReference>
<evidence type="ECO:0000256" key="3">
    <source>
        <dbReference type="ARBA" id="ARBA00022722"/>
    </source>
</evidence>
<dbReference type="Gene3D" id="3.30.420.10">
    <property type="entry name" value="Ribonuclease H-like superfamily/Ribonuclease H"/>
    <property type="match status" value="1"/>
</dbReference>
<name>A0A6P3RSF2_PTEVA</name>
<keyword evidence="3" id="KW-0540">Nuclease</keyword>
<evidence type="ECO:0000256" key="7">
    <source>
        <dbReference type="SAM" id="MobiDB-lite"/>
    </source>
</evidence>
<dbReference type="InterPro" id="IPR015416">
    <property type="entry name" value="Znf_H2C2_histone_UAS-bd"/>
</dbReference>
<dbReference type="Proteomes" id="UP000515202">
    <property type="component" value="Unplaced"/>
</dbReference>
<dbReference type="Pfam" id="PF09337">
    <property type="entry name" value="zf-H2C2"/>
    <property type="match status" value="1"/>
</dbReference>
<dbReference type="KEGG" id="pvp:105308119"/>
<evidence type="ECO:0000313" key="9">
    <source>
        <dbReference type="Proteomes" id="UP000515202"/>
    </source>
</evidence>
<keyword evidence="5" id="KW-0378">Hydrolase</keyword>
<dbReference type="InterPro" id="IPR012337">
    <property type="entry name" value="RNaseH-like_sf"/>
</dbReference>
<dbReference type="GO" id="GO:0003964">
    <property type="term" value="F:RNA-directed DNA polymerase activity"/>
    <property type="evidence" value="ECO:0007669"/>
    <property type="project" value="UniProtKB-KW"/>
</dbReference>
<reference evidence="10" key="1">
    <citation type="submission" date="2025-08" db="UniProtKB">
        <authorList>
            <consortium name="RefSeq"/>
        </authorList>
    </citation>
    <scope>IDENTIFICATION</scope>
    <source>
        <tissue evidence="10">Kidney</tissue>
    </source>
</reference>
<protein>
    <submittedName>
        <fullName evidence="10">Uncharacterized protein LOC105308119</fullName>
    </submittedName>
</protein>
<dbReference type="InterPro" id="IPR002156">
    <property type="entry name" value="RNaseH_domain"/>
</dbReference>
<sequence length="387" mass="41545">MGGSPEVSPVVTPRPPGSGSPTSQFIQATLLPDDDPQQPLHHCLELLDNIACLKPDLTDIPWPQPDATLYTDGSSFIAEGVRYAGAAVVAGGTVIWAQALSHGTSAQQAELIAVTQALRWGKEKTVNIYTDSRYAFATAHIHGALYKERGLLTSGGKEIRNREEILALLEAIWLPKKVAIIHCPGHQRTESEVARGNAFAYQIAKEAARKPVGPIDILPVLPPRTLSDSPVYTPGELELCSKLKGVEGPTGWIHLPDGRTLVPGALGQELVSLVHQSTHLGGTKLIELLKRDYYIPGLHKTAKEVTTGCHICTQVNPGPPVEVQIGSRLRGQAPGEHWELDFTEIILAKYGFANASATGSATQSSMALLMLRPQVRLRSGSLQGSTT</sequence>
<evidence type="ECO:0000256" key="4">
    <source>
        <dbReference type="ARBA" id="ARBA00022759"/>
    </source>
</evidence>
<organism evidence="9 10">
    <name type="scientific">Pteropus vampyrus</name>
    <name type="common">Large flying fox</name>
    <dbReference type="NCBI Taxonomy" id="132908"/>
    <lineage>
        <taxon>Eukaryota</taxon>
        <taxon>Metazoa</taxon>
        <taxon>Chordata</taxon>
        <taxon>Craniata</taxon>
        <taxon>Vertebrata</taxon>
        <taxon>Euteleostomi</taxon>
        <taxon>Mammalia</taxon>
        <taxon>Eutheria</taxon>
        <taxon>Laurasiatheria</taxon>
        <taxon>Chiroptera</taxon>
        <taxon>Yinpterochiroptera</taxon>
        <taxon>Pteropodoidea</taxon>
        <taxon>Pteropodidae</taxon>
        <taxon>Pteropodinae</taxon>
        <taxon>Pteropus</taxon>
    </lineage>
</organism>
<proteinExistence type="predicted"/>
<dbReference type="RefSeq" id="XP_011382200.2">
    <property type="nucleotide sequence ID" value="XM_011383898.2"/>
</dbReference>
<keyword evidence="4" id="KW-0255">Endonuclease</keyword>
<dbReference type="Pfam" id="PF00075">
    <property type="entry name" value="RNase_H"/>
    <property type="match status" value="1"/>
</dbReference>
<dbReference type="GeneID" id="105308119"/>
<gene>
    <name evidence="10" type="primary">LOC105308119</name>
</gene>
<keyword evidence="2" id="KW-0548">Nucleotidyltransferase</keyword>
<feature type="domain" description="RNase H type-1" evidence="8">
    <location>
        <begin position="63"/>
        <end position="209"/>
    </location>
</feature>
<evidence type="ECO:0000256" key="6">
    <source>
        <dbReference type="ARBA" id="ARBA00022918"/>
    </source>
</evidence>
<feature type="non-terminal residue" evidence="10">
    <location>
        <position position="387"/>
    </location>
</feature>
<keyword evidence="9" id="KW-1185">Reference proteome</keyword>
<evidence type="ECO:0000256" key="2">
    <source>
        <dbReference type="ARBA" id="ARBA00022695"/>
    </source>
</evidence>
<accession>A0A6P3RSF2</accession>
<evidence type="ECO:0000256" key="5">
    <source>
        <dbReference type="ARBA" id="ARBA00022801"/>
    </source>
</evidence>
<dbReference type="AlphaFoldDB" id="A0A6P3RSF2"/>
<dbReference type="PANTHER" id="PTHR41694:SF5">
    <property type="entry name" value="RIBONUCLEASE H"/>
    <property type="match status" value="1"/>
</dbReference>
<keyword evidence="1" id="KW-0808">Transferase</keyword>
<dbReference type="InterPro" id="IPR036397">
    <property type="entry name" value="RNaseH_sf"/>
</dbReference>
<dbReference type="Gene3D" id="1.10.340.70">
    <property type="match status" value="1"/>
</dbReference>
<dbReference type="GO" id="GO:0003676">
    <property type="term" value="F:nucleic acid binding"/>
    <property type="evidence" value="ECO:0007669"/>
    <property type="project" value="InterPro"/>
</dbReference>
<evidence type="ECO:0000313" key="10">
    <source>
        <dbReference type="RefSeq" id="XP_011382200.2"/>
    </source>
</evidence>
<evidence type="ECO:0000256" key="1">
    <source>
        <dbReference type="ARBA" id="ARBA00022679"/>
    </source>
</evidence>
<dbReference type="SUPFAM" id="SSF53098">
    <property type="entry name" value="Ribonuclease H-like"/>
    <property type="match status" value="1"/>
</dbReference>
<dbReference type="CDD" id="cd09273">
    <property type="entry name" value="RNase_HI_RT_Bel"/>
    <property type="match status" value="1"/>
</dbReference>